<name>A0A109J7K8_9HYPH</name>
<feature type="signal peptide" evidence="1">
    <location>
        <begin position="1"/>
        <end position="22"/>
    </location>
</feature>
<evidence type="ECO:0000256" key="1">
    <source>
        <dbReference type="SAM" id="SignalP"/>
    </source>
</evidence>
<gene>
    <name evidence="2" type="ORF">AS026_19310</name>
</gene>
<evidence type="ECO:0000313" key="3">
    <source>
        <dbReference type="Proteomes" id="UP000068164"/>
    </source>
</evidence>
<accession>A0A109J7K8</accession>
<keyword evidence="3" id="KW-1185">Reference proteome</keyword>
<feature type="chain" id="PRO_5007136483" evidence="1">
    <location>
        <begin position="23"/>
        <end position="159"/>
    </location>
</feature>
<proteinExistence type="predicted"/>
<dbReference type="RefSeq" id="WP_018856619.1">
    <property type="nucleotide sequence ID" value="NZ_JBBNAS010000198.1"/>
</dbReference>
<dbReference type="EMBL" id="LNCD01000124">
    <property type="protein sequence ID" value="KWV43825.1"/>
    <property type="molecule type" value="Genomic_DNA"/>
</dbReference>
<protein>
    <submittedName>
        <fullName evidence="2">Uncharacterized protein</fullName>
    </submittedName>
</protein>
<evidence type="ECO:0000313" key="2">
    <source>
        <dbReference type="EMBL" id="KWV43825.1"/>
    </source>
</evidence>
<organism evidence="2 3">
    <name type="scientific">Rhizobium altiplani</name>
    <dbReference type="NCBI Taxonomy" id="1864509"/>
    <lineage>
        <taxon>Bacteria</taxon>
        <taxon>Pseudomonadati</taxon>
        <taxon>Pseudomonadota</taxon>
        <taxon>Alphaproteobacteria</taxon>
        <taxon>Hyphomicrobiales</taxon>
        <taxon>Rhizobiaceae</taxon>
        <taxon>Rhizobium/Agrobacterium group</taxon>
        <taxon>Rhizobium</taxon>
    </lineage>
</organism>
<sequence length="159" mass="15892">MRLATLAAASLLAATLTTAADAAPQNFPGAPGALTLTGKCAKLVVGKVDATKGCEGELASVTLVNGQVTFIFTSGGKMLGFQGDGTAIKPAANGNARMPLNLVVTGVGQKMTGQVKVAGTCTMGNPYGGKPVAIECSAESKDTAFTGSFRTNGKAPKQK</sequence>
<dbReference type="Proteomes" id="UP000068164">
    <property type="component" value="Unassembled WGS sequence"/>
</dbReference>
<dbReference type="OrthoDB" id="8018452at2"/>
<dbReference type="AlphaFoldDB" id="A0A109J7K8"/>
<comment type="caution">
    <text evidence="2">The sequence shown here is derived from an EMBL/GenBank/DDBJ whole genome shotgun (WGS) entry which is preliminary data.</text>
</comment>
<keyword evidence="1" id="KW-0732">Signal</keyword>
<reference evidence="2 3" key="1">
    <citation type="submission" date="2015-11" db="EMBL/GenBank/DDBJ databases">
        <title>Draft Genome Sequence of the Strain BR 10423 (Rhizobium sp.) isolated from nodules of Mimosa pudica.</title>
        <authorList>
            <person name="Barauna A.C."/>
            <person name="Zilli J.E."/>
            <person name="Simoes-Araujo J.L."/>
            <person name="Reis V.M."/>
            <person name="James E.K."/>
            <person name="Reis F.B.Jr."/>
            <person name="Rouws L.F."/>
            <person name="Passos S.R."/>
            <person name="Gois S.R."/>
        </authorList>
    </citation>
    <scope>NUCLEOTIDE SEQUENCE [LARGE SCALE GENOMIC DNA]</scope>
    <source>
        <strain evidence="2 3">BR10423</strain>
    </source>
</reference>